<keyword evidence="2" id="KW-1185">Reference proteome</keyword>
<organism evidence="1 2">
    <name type="scientific">Chryseobacterium taklimakanense</name>
    <dbReference type="NCBI Taxonomy" id="536441"/>
    <lineage>
        <taxon>Bacteria</taxon>
        <taxon>Pseudomonadati</taxon>
        <taxon>Bacteroidota</taxon>
        <taxon>Flavobacteriia</taxon>
        <taxon>Flavobacteriales</taxon>
        <taxon>Weeksellaceae</taxon>
        <taxon>Chryseobacterium group</taxon>
        <taxon>Chryseobacterium</taxon>
    </lineage>
</organism>
<evidence type="ECO:0000313" key="1">
    <source>
        <dbReference type="EMBL" id="SNV49280.1"/>
    </source>
</evidence>
<name>A0A239XS99_9FLAO</name>
<dbReference type="RefSeq" id="WP_095073039.1">
    <property type="nucleotide sequence ID" value="NZ_LT906465.1"/>
</dbReference>
<evidence type="ECO:0000313" key="2">
    <source>
        <dbReference type="Proteomes" id="UP000215196"/>
    </source>
</evidence>
<dbReference type="Proteomes" id="UP000215196">
    <property type="component" value="Chromosome 1"/>
</dbReference>
<dbReference type="KEGG" id="ctak:4412677_02077"/>
<reference evidence="1 2" key="1">
    <citation type="submission" date="2017-06" db="EMBL/GenBank/DDBJ databases">
        <authorList>
            <consortium name="Pathogen Informatics"/>
        </authorList>
    </citation>
    <scope>NUCLEOTIDE SEQUENCE [LARGE SCALE GENOMIC DNA]</scope>
    <source>
        <strain evidence="1 2">NCTC13490</strain>
    </source>
</reference>
<dbReference type="EMBL" id="LT906465">
    <property type="protein sequence ID" value="SNV49280.1"/>
    <property type="molecule type" value="Genomic_DNA"/>
</dbReference>
<accession>A0A239XS99</accession>
<dbReference type="AlphaFoldDB" id="A0A239XS99"/>
<sequence length="97" mass="11623">MSKKKYKKQLLKSLKNLAFSEHHLLETMTNLMLLKEMKKNNITFQNGDTFSFEDNIFDYSEDKNIRKIAKLRKKMLKTMNKLVQKNSFKDNELEFLA</sequence>
<protein>
    <submittedName>
        <fullName evidence="1">Uncharacterized protein</fullName>
    </submittedName>
</protein>
<gene>
    <name evidence="1" type="ORF">SAMEA4412677_02077</name>
</gene>
<proteinExistence type="predicted"/>